<evidence type="ECO:0000256" key="9">
    <source>
        <dbReference type="ARBA" id="ARBA00030073"/>
    </source>
</evidence>
<evidence type="ECO:0000256" key="1">
    <source>
        <dbReference type="ARBA" id="ARBA00003555"/>
    </source>
</evidence>
<evidence type="ECO:0000256" key="4">
    <source>
        <dbReference type="ARBA" id="ARBA00012851"/>
    </source>
</evidence>
<proteinExistence type="inferred from homology"/>
<comment type="catalytic activity">
    <reaction evidence="11">
        <text>2,5-diamino-6-(1-D-ribitylamino)pyrimidin-4(3H)-one 5'-phosphate + NAD(+) = 2,5-diamino-6-(1-D-ribosylamino)pyrimidin-4(3H)-one 5'-phosphate + NADH + H(+)</text>
        <dbReference type="Rhea" id="RHEA:27274"/>
        <dbReference type="ChEBI" id="CHEBI:15378"/>
        <dbReference type="ChEBI" id="CHEBI:57540"/>
        <dbReference type="ChEBI" id="CHEBI:57945"/>
        <dbReference type="ChEBI" id="CHEBI:58890"/>
        <dbReference type="ChEBI" id="CHEBI:59545"/>
        <dbReference type="EC" id="1.1.1.302"/>
    </reaction>
</comment>
<comment type="function">
    <text evidence="1">Catalyzes an early step in riboflavin biosynthesis, the NADPH-dependent reduction of the ribose side chain of 2,5-diamino-6-ribosylamino-4(3H)-pyrimidinone 5'-phosphate, yielding 2,5-diamino-6-ribitylamino-4(3H)-pyrimidinone 5'-phosphate.</text>
</comment>
<reference evidence="14 15" key="1">
    <citation type="submission" date="2024-03" db="EMBL/GenBank/DDBJ databases">
        <authorList>
            <person name="Brejova B."/>
        </authorList>
    </citation>
    <scope>NUCLEOTIDE SEQUENCE [LARGE SCALE GENOMIC DNA]</scope>
    <source>
        <strain evidence="14 15">CBS 14171</strain>
    </source>
</reference>
<sequence length="254" mass="27652">MPLDPLPESLLPFLSPYLPSDHPDRPFVTLTYAQSLDARIAAEPGVQTKLSHSETKTMTHYLRSKHDAILVGVGTALADDPKLNCRFPGSTTTTARIRPVIVDPRRRWKYAGSTLRKLVESGDALAPIVVVDASTSVGTHGGDEDVRLIREGGGELLAARILDDHGSRRDNSWEVILALLHAYGIKSVMVEGGAMVINELLCSSSAIVDSLIVTVAPVFLGQRGVLVSPREQVELRNVDWWKGIVDSVMCARIK</sequence>
<comment type="catalytic activity">
    <reaction evidence="12">
        <text>2,5-diamino-6-(1-D-ribitylamino)pyrimidin-4(3H)-one 5'-phosphate + NADP(+) = 2,5-diamino-6-(1-D-ribosylamino)pyrimidin-4(3H)-one 5'-phosphate + NADPH + H(+)</text>
        <dbReference type="Rhea" id="RHEA:27278"/>
        <dbReference type="ChEBI" id="CHEBI:15378"/>
        <dbReference type="ChEBI" id="CHEBI:57783"/>
        <dbReference type="ChEBI" id="CHEBI:58349"/>
        <dbReference type="ChEBI" id="CHEBI:58890"/>
        <dbReference type="ChEBI" id="CHEBI:59545"/>
        <dbReference type="EC" id="1.1.1.302"/>
    </reaction>
</comment>
<evidence type="ECO:0000313" key="15">
    <source>
        <dbReference type="Proteomes" id="UP001497383"/>
    </source>
</evidence>
<dbReference type="SUPFAM" id="SSF53597">
    <property type="entry name" value="Dihydrofolate reductase-like"/>
    <property type="match status" value="1"/>
</dbReference>
<evidence type="ECO:0000256" key="2">
    <source>
        <dbReference type="ARBA" id="ARBA00005104"/>
    </source>
</evidence>
<gene>
    <name evidence="14" type="ORF">LODBEIA_P13520</name>
</gene>
<evidence type="ECO:0000256" key="6">
    <source>
        <dbReference type="ARBA" id="ARBA00022619"/>
    </source>
</evidence>
<accession>A0ABP0ZHM1</accession>
<keyword evidence="6" id="KW-0686">Riboflavin biosynthesis</keyword>
<evidence type="ECO:0000256" key="11">
    <source>
        <dbReference type="ARBA" id="ARBA00047550"/>
    </source>
</evidence>
<dbReference type="PANTHER" id="PTHR38011:SF7">
    <property type="entry name" value="2,5-DIAMINO-6-RIBOSYLAMINO-4(3H)-PYRIMIDINONE 5'-PHOSPHATE REDUCTASE"/>
    <property type="match status" value="1"/>
</dbReference>
<keyword evidence="8" id="KW-0560">Oxidoreductase</keyword>
<dbReference type="InterPro" id="IPR024072">
    <property type="entry name" value="DHFR-like_dom_sf"/>
</dbReference>
<protein>
    <recommendedName>
        <fullName evidence="5">2,5-diamino-6-ribosylamino-4(3H)-pyrimidinone 5'-phosphate reductase</fullName>
        <ecNumber evidence="4">1.1.1.302</ecNumber>
    </recommendedName>
    <alternativeName>
        <fullName evidence="10">2,5-diamino-6-(5-phospho-D-ribosylamino)pyrimidin-4(3H)-one reductase</fullName>
    </alternativeName>
    <alternativeName>
        <fullName evidence="9">2,5-diamino-6-ribitylamino-4(3H)-pyrimidinone 5'-phosphate synthase</fullName>
    </alternativeName>
</protein>
<dbReference type="RefSeq" id="XP_066828290.1">
    <property type="nucleotide sequence ID" value="XM_066971231.1"/>
</dbReference>
<dbReference type="InterPro" id="IPR002734">
    <property type="entry name" value="RibDG_C"/>
</dbReference>
<dbReference type="EC" id="1.1.1.302" evidence="4"/>
<dbReference type="GeneID" id="92206548"/>
<keyword evidence="15" id="KW-1185">Reference proteome</keyword>
<evidence type="ECO:0000256" key="7">
    <source>
        <dbReference type="ARBA" id="ARBA00022857"/>
    </source>
</evidence>
<evidence type="ECO:0000259" key="13">
    <source>
        <dbReference type="Pfam" id="PF01872"/>
    </source>
</evidence>
<evidence type="ECO:0000256" key="12">
    <source>
        <dbReference type="ARBA" id="ARBA00049020"/>
    </source>
</evidence>
<evidence type="ECO:0000256" key="3">
    <source>
        <dbReference type="ARBA" id="ARBA00009723"/>
    </source>
</evidence>
<evidence type="ECO:0000313" key="14">
    <source>
        <dbReference type="EMBL" id="CAK9436830.1"/>
    </source>
</evidence>
<comment type="pathway">
    <text evidence="2">Cofactor biosynthesis; riboflavin biosynthesis.</text>
</comment>
<dbReference type="Gene3D" id="3.40.430.10">
    <property type="entry name" value="Dihydrofolate Reductase, subunit A"/>
    <property type="match status" value="1"/>
</dbReference>
<dbReference type="EMBL" id="OZ022406">
    <property type="protein sequence ID" value="CAK9436830.1"/>
    <property type="molecule type" value="Genomic_DNA"/>
</dbReference>
<evidence type="ECO:0000256" key="5">
    <source>
        <dbReference type="ARBA" id="ARBA00015035"/>
    </source>
</evidence>
<dbReference type="InterPro" id="IPR050765">
    <property type="entry name" value="Riboflavin_Biosynth_HTPR"/>
</dbReference>
<keyword evidence="7" id="KW-0521">NADP</keyword>
<dbReference type="Proteomes" id="UP001497383">
    <property type="component" value="Chromosome 2"/>
</dbReference>
<evidence type="ECO:0000256" key="10">
    <source>
        <dbReference type="ARBA" id="ARBA00031630"/>
    </source>
</evidence>
<name>A0ABP0ZHM1_9ASCO</name>
<dbReference type="PANTHER" id="PTHR38011">
    <property type="entry name" value="DIHYDROFOLATE REDUCTASE FAMILY PROTEIN (AFU_ORTHOLOGUE AFUA_8G06820)"/>
    <property type="match status" value="1"/>
</dbReference>
<organism evidence="14 15">
    <name type="scientific">Lodderomyces beijingensis</name>
    <dbReference type="NCBI Taxonomy" id="1775926"/>
    <lineage>
        <taxon>Eukaryota</taxon>
        <taxon>Fungi</taxon>
        <taxon>Dikarya</taxon>
        <taxon>Ascomycota</taxon>
        <taxon>Saccharomycotina</taxon>
        <taxon>Pichiomycetes</taxon>
        <taxon>Debaryomycetaceae</taxon>
        <taxon>Candida/Lodderomyces clade</taxon>
        <taxon>Lodderomyces</taxon>
    </lineage>
</organism>
<comment type="similarity">
    <text evidence="3">Belongs to the HTP reductase family.</text>
</comment>
<dbReference type="Pfam" id="PF01872">
    <property type="entry name" value="RibD_C"/>
    <property type="match status" value="1"/>
</dbReference>
<feature type="domain" description="Bacterial bifunctional deaminase-reductase C-terminal" evidence="13">
    <location>
        <begin position="26"/>
        <end position="243"/>
    </location>
</feature>
<evidence type="ECO:0000256" key="8">
    <source>
        <dbReference type="ARBA" id="ARBA00023002"/>
    </source>
</evidence>